<protein>
    <submittedName>
        <fullName evidence="4">HD domain-containing phosphohydrolase</fullName>
    </submittedName>
</protein>
<dbReference type="CDD" id="cd00077">
    <property type="entry name" value="HDc"/>
    <property type="match status" value="1"/>
</dbReference>
<dbReference type="InterPro" id="IPR003607">
    <property type="entry name" value="HD/PDEase_dom"/>
</dbReference>
<dbReference type="InterPro" id="IPR000792">
    <property type="entry name" value="Tscrpt_reg_LuxR_C"/>
</dbReference>
<dbReference type="InterPro" id="IPR037522">
    <property type="entry name" value="HD_GYP_dom"/>
</dbReference>
<dbReference type="Gene3D" id="1.10.10.10">
    <property type="entry name" value="Winged helix-like DNA-binding domain superfamily/Winged helix DNA-binding domain"/>
    <property type="match status" value="1"/>
</dbReference>
<dbReference type="InterPro" id="IPR052020">
    <property type="entry name" value="Cyclic_di-GMP/3'3'-cGAMP_PDE"/>
</dbReference>
<proteinExistence type="predicted"/>
<dbReference type="InterPro" id="IPR036388">
    <property type="entry name" value="WH-like_DNA-bd_sf"/>
</dbReference>
<dbReference type="Pfam" id="PF13487">
    <property type="entry name" value="HD_5"/>
    <property type="match status" value="2"/>
</dbReference>
<evidence type="ECO:0000259" key="2">
    <source>
        <dbReference type="PROSITE" id="PS50043"/>
    </source>
</evidence>
<dbReference type="PANTHER" id="PTHR45228">
    <property type="entry name" value="CYCLIC DI-GMP PHOSPHODIESTERASE TM_0186-RELATED"/>
    <property type="match status" value="1"/>
</dbReference>
<sequence>MPSGGVPDGDGLRLTELVASISLATDLVTGQPMEHALRTCRLAVTVARSLGLDAGTVADVHFVALLRFLGCTADAPEMARLAGGDNLGFMAAMAPVATGSAREEVRTLVRSAGRGLSPPRRAGLLAEALASARAEVSHCEVGARLAARLGLGPGVVEALAHAYERWDGRGLPNGLSGAEIPVPVRVVVVARDAVLWHRAAGPDAATDVLTRRRGRAYDPAAVDAVLAVGIPAPDEPAVWEEVLAGEPEPVRRVGSAGLDRAMAAVGDFTDLRSTWTRGRSSRLAATARAAGRACGLSGPELATLTRAASVADVGAVGVPSGIWQRPGPLGPAEVERVRLHPYLSERVLGRCAQLRPVAALAGAHHERLDGSGYHRGSAAAQLPGPARLLAAADVWTALREDRPHRPASTSAAVRDVLWREAAEGRLDRTAVEAVLTVEGQAAGRPRGARPAGLSEREVEVLRLIAHGCSNREVARRLGISAKTVGHHVEHVYAKIGVTTRPAAALFAMEHDLLGGWGDHPMPSRRPRSHPRSTDPTGGRGSPWTSGRRAG</sequence>
<dbReference type="PROSITE" id="PS50043">
    <property type="entry name" value="HTH_LUXR_2"/>
    <property type="match status" value="1"/>
</dbReference>
<dbReference type="PROSITE" id="PS51832">
    <property type="entry name" value="HD_GYP"/>
    <property type="match status" value="1"/>
</dbReference>
<accession>A0ABV9LLE6</accession>
<feature type="domain" description="HTH luxR-type" evidence="2">
    <location>
        <begin position="446"/>
        <end position="511"/>
    </location>
</feature>
<dbReference type="RefSeq" id="WP_387990947.1">
    <property type="nucleotide sequence ID" value="NZ_JBHSGR010000018.1"/>
</dbReference>
<organism evidence="4 5">
    <name type="scientific">Geodermatophilus arenarius</name>
    <dbReference type="NCBI Taxonomy" id="1137990"/>
    <lineage>
        <taxon>Bacteria</taxon>
        <taxon>Bacillati</taxon>
        <taxon>Actinomycetota</taxon>
        <taxon>Actinomycetes</taxon>
        <taxon>Geodermatophilales</taxon>
        <taxon>Geodermatophilaceae</taxon>
        <taxon>Geodermatophilus</taxon>
    </lineage>
</organism>
<dbReference type="Proteomes" id="UP001596025">
    <property type="component" value="Unassembled WGS sequence"/>
</dbReference>
<dbReference type="InterPro" id="IPR016032">
    <property type="entry name" value="Sig_transdc_resp-reg_C-effctor"/>
</dbReference>
<dbReference type="EMBL" id="JBHSGR010000018">
    <property type="protein sequence ID" value="MFC4694959.1"/>
    <property type="molecule type" value="Genomic_DNA"/>
</dbReference>
<dbReference type="SUPFAM" id="SSF46894">
    <property type="entry name" value="C-terminal effector domain of the bipartite response regulators"/>
    <property type="match status" value="1"/>
</dbReference>
<dbReference type="PRINTS" id="PR00038">
    <property type="entry name" value="HTHLUXR"/>
</dbReference>
<dbReference type="SUPFAM" id="SSF109604">
    <property type="entry name" value="HD-domain/PDEase-like"/>
    <property type="match status" value="1"/>
</dbReference>
<keyword evidence="5" id="KW-1185">Reference proteome</keyword>
<evidence type="ECO:0000313" key="5">
    <source>
        <dbReference type="Proteomes" id="UP001596025"/>
    </source>
</evidence>
<dbReference type="Pfam" id="PF00196">
    <property type="entry name" value="GerE"/>
    <property type="match status" value="1"/>
</dbReference>
<gene>
    <name evidence="4" type="ORF">ACFO3M_16285</name>
</gene>
<evidence type="ECO:0000313" key="4">
    <source>
        <dbReference type="EMBL" id="MFC4694959.1"/>
    </source>
</evidence>
<name>A0ABV9LLE6_9ACTN</name>
<dbReference type="CDD" id="cd06170">
    <property type="entry name" value="LuxR_C_like"/>
    <property type="match status" value="1"/>
</dbReference>
<dbReference type="PROSITE" id="PS00622">
    <property type="entry name" value="HTH_LUXR_1"/>
    <property type="match status" value="1"/>
</dbReference>
<comment type="caution">
    <text evidence="4">The sequence shown here is derived from an EMBL/GenBank/DDBJ whole genome shotgun (WGS) entry which is preliminary data.</text>
</comment>
<feature type="domain" description="HD-GYP" evidence="3">
    <location>
        <begin position="254"/>
        <end position="450"/>
    </location>
</feature>
<dbReference type="Gene3D" id="1.10.3210.10">
    <property type="entry name" value="Hypothetical protein af1432"/>
    <property type="match status" value="2"/>
</dbReference>
<evidence type="ECO:0000259" key="3">
    <source>
        <dbReference type="PROSITE" id="PS51832"/>
    </source>
</evidence>
<feature type="region of interest" description="Disordered" evidence="1">
    <location>
        <begin position="517"/>
        <end position="550"/>
    </location>
</feature>
<reference evidence="5" key="1">
    <citation type="journal article" date="2019" name="Int. J. Syst. Evol. Microbiol.">
        <title>The Global Catalogue of Microorganisms (GCM) 10K type strain sequencing project: providing services to taxonomists for standard genome sequencing and annotation.</title>
        <authorList>
            <consortium name="The Broad Institute Genomics Platform"/>
            <consortium name="The Broad Institute Genome Sequencing Center for Infectious Disease"/>
            <person name="Wu L."/>
            <person name="Ma J."/>
        </authorList>
    </citation>
    <scope>NUCLEOTIDE SEQUENCE [LARGE SCALE GENOMIC DNA]</scope>
    <source>
        <strain evidence="5">CCUG 62763</strain>
    </source>
</reference>
<dbReference type="SMART" id="SM00421">
    <property type="entry name" value="HTH_LUXR"/>
    <property type="match status" value="1"/>
</dbReference>
<evidence type="ECO:0000256" key="1">
    <source>
        <dbReference type="SAM" id="MobiDB-lite"/>
    </source>
</evidence>